<accession>A0ABR1VQH5</accession>
<protein>
    <submittedName>
        <fullName evidence="1">Uncharacterized protein</fullName>
    </submittedName>
</protein>
<proteinExistence type="predicted"/>
<organism evidence="1 2">
    <name type="scientific">Apiospora saccharicola</name>
    <dbReference type="NCBI Taxonomy" id="335842"/>
    <lineage>
        <taxon>Eukaryota</taxon>
        <taxon>Fungi</taxon>
        <taxon>Dikarya</taxon>
        <taxon>Ascomycota</taxon>
        <taxon>Pezizomycotina</taxon>
        <taxon>Sordariomycetes</taxon>
        <taxon>Xylariomycetidae</taxon>
        <taxon>Amphisphaeriales</taxon>
        <taxon>Apiosporaceae</taxon>
        <taxon>Apiospora</taxon>
    </lineage>
</organism>
<sequence length="115" mass="12488">MEETLDVVVLSISVVRQAKRTDKDLAGSSGEAVLVLWELRDAVHGQEHDQVCLELELRVGLGVQLVEDLVALLCGLLHGQLERFLPGLVACEDLTCEGTLLLLLPMLEVKATTSV</sequence>
<evidence type="ECO:0000313" key="1">
    <source>
        <dbReference type="EMBL" id="KAK8072470.1"/>
    </source>
</evidence>
<dbReference type="EMBL" id="JAQQWM010000003">
    <property type="protein sequence ID" value="KAK8072470.1"/>
    <property type="molecule type" value="Genomic_DNA"/>
</dbReference>
<name>A0ABR1VQH5_9PEZI</name>
<reference evidence="1 2" key="1">
    <citation type="submission" date="2023-01" db="EMBL/GenBank/DDBJ databases">
        <title>Analysis of 21 Apiospora genomes using comparative genomics revels a genus with tremendous synthesis potential of carbohydrate active enzymes and secondary metabolites.</title>
        <authorList>
            <person name="Sorensen T."/>
        </authorList>
    </citation>
    <scope>NUCLEOTIDE SEQUENCE [LARGE SCALE GENOMIC DNA]</scope>
    <source>
        <strain evidence="1 2">CBS 83171</strain>
    </source>
</reference>
<keyword evidence="2" id="KW-1185">Reference proteome</keyword>
<comment type="caution">
    <text evidence="1">The sequence shown here is derived from an EMBL/GenBank/DDBJ whole genome shotgun (WGS) entry which is preliminary data.</text>
</comment>
<dbReference type="Proteomes" id="UP001446871">
    <property type="component" value="Unassembled WGS sequence"/>
</dbReference>
<gene>
    <name evidence="1" type="ORF">PG996_005818</name>
</gene>
<evidence type="ECO:0000313" key="2">
    <source>
        <dbReference type="Proteomes" id="UP001446871"/>
    </source>
</evidence>